<reference evidence="2 3" key="1">
    <citation type="journal article" date="2019" name="Int. J. Syst. Evol. Microbiol.">
        <title>The Global Catalogue of Microorganisms (GCM) 10K type strain sequencing project: providing services to taxonomists for standard genome sequencing and annotation.</title>
        <authorList>
            <consortium name="The Broad Institute Genomics Platform"/>
            <consortium name="The Broad Institute Genome Sequencing Center for Infectious Disease"/>
            <person name="Wu L."/>
            <person name="Ma J."/>
        </authorList>
    </citation>
    <scope>NUCLEOTIDE SEQUENCE [LARGE SCALE GENOMIC DNA]</scope>
    <source>
        <strain evidence="2 3">JCM 12928</strain>
    </source>
</reference>
<dbReference type="EMBL" id="BAAAGA010000001">
    <property type="protein sequence ID" value="GAA0612330.1"/>
    <property type="molecule type" value="Genomic_DNA"/>
</dbReference>
<evidence type="ECO:0000313" key="3">
    <source>
        <dbReference type="Proteomes" id="UP001501352"/>
    </source>
</evidence>
<keyword evidence="3" id="KW-1185">Reference proteome</keyword>
<evidence type="ECO:0000256" key="1">
    <source>
        <dbReference type="SAM" id="MobiDB-lite"/>
    </source>
</evidence>
<sequence length="266" mass="28409">MTASFPGFAAADLAFLTGLAANNDRDWFLANRAAYDNGLKPTLSALIEATSAACAARGVPLSGDGKKSVFRIHRDVRFSKDKRPYKTHVSATLTRDGAKMSPGMMYVHIEPDGGSRPRFDPDSIDPLDPSTHPSAAAPAANEGEVLFGDGPFAALGFYLSERPEIDAMRRAIVASPAAWAAVETALDRAGLTLRPGDPVKRMPKDFEAHAGGPLETTLKRTRWLVVRRLTGADIASPDLPGRLADFAVAARPLLDFGWKALGRADA</sequence>
<comment type="caution">
    <text evidence="2">The sequence shown here is derived from an EMBL/GenBank/DDBJ whole genome shotgun (WGS) entry which is preliminary data.</text>
</comment>
<protein>
    <submittedName>
        <fullName evidence="2">TIGR02453 family protein</fullName>
    </submittedName>
</protein>
<dbReference type="PANTHER" id="PTHR36452:SF1">
    <property type="entry name" value="DUF2461 DOMAIN-CONTAINING PROTEIN"/>
    <property type="match status" value="1"/>
</dbReference>
<dbReference type="NCBIfam" id="TIGR02453">
    <property type="entry name" value="TIGR02453 family protein"/>
    <property type="match status" value="1"/>
</dbReference>
<dbReference type="RefSeq" id="WP_343789599.1">
    <property type="nucleotide sequence ID" value="NZ_BAAAGA010000001.1"/>
</dbReference>
<feature type="compositionally biased region" description="Basic and acidic residues" evidence="1">
    <location>
        <begin position="112"/>
        <end position="121"/>
    </location>
</feature>
<dbReference type="InterPro" id="IPR012808">
    <property type="entry name" value="CHP02453"/>
</dbReference>
<dbReference type="Proteomes" id="UP001501352">
    <property type="component" value="Unassembled WGS sequence"/>
</dbReference>
<proteinExistence type="predicted"/>
<accession>A0ABN1GIR9</accession>
<dbReference type="Pfam" id="PF09365">
    <property type="entry name" value="DUF2461"/>
    <property type="match status" value="2"/>
</dbReference>
<name>A0ABN1GIR9_9CAUL</name>
<dbReference type="PIRSF" id="PIRSF028451">
    <property type="entry name" value="UCP028451"/>
    <property type="match status" value="1"/>
</dbReference>
<gene>
    <name evidence="2" type="ORF">GCM10009422_04090</name>
</gene>
<organism evidence="2 3">
    <name type="scientific">Brevundimonas kwangchunensis</name>
    <dbReference type="NCBI Taxonomy" id="322163"/>
    <lineage>
        <taxon>Bacteria</taxon>
        <taxon>Pseudomonadati</taxon>
        <taxon>Pseudomonadota</taxon>
        <taxon>Alphaproteobacteria</taxon>
        <taxon>Caulobacterales</taxon>
        <taxon>Caulobacteraceae</taxon>
        <taxon>Brevundimonas</taxon>
    </lineage>
</organism>
<dbReference type="PANTHER" id="PTHR36452">
    <property type="entry name" value="CHROMOSOME 12, WHOLE GENOME SHOTGUN SEQUENCE"/>
    <property type="match status" value="1"/>
</dbReference>
<dbReference type="InterPro" id="IPR015996">
    <property type="entry name" value="UCP028451"/>
</dbReference>
<feature type="region of interest" description="Disordered" evidence="1">
    <location>
        <begin position="112"/>
        <end position="137"/>
    </location>
</feature>
<evidence type="ECO:0000313" key="2">
    <source>
        <dbReference type="EMBL" id="GAA0612330.1"/>
    </source>
</evidence>